<dbReference type="Proteomes" id="UP000186922">
    <property type="component" value="Unassembled WGS sequence"/>
</dbReference>
<feature type="compositionally biased region" description="Basic residues" evidence="7">
    <location>
        <begin position="815"/>
        <end position="826"/>
    </location>
</feature>
<dbReference type="InterPro" id="IPR006020">
    <property type="entry name" value="PTB/PI_dom"/>
</dbReference>
<feature type="region of interest" description="Disordered" evidence="7">
    <location>
        <begin position="945"/>
        <end position="969"/>
    </location>
</feature>
<dbReference type="STRING" id="947166.A0A1D1V0H5"/>
<dbReference type="SMART" id="SM00462">
    <property type="entry name" value="PTB"/>
    <property type="match status" value="1"/>
</dbReference>
<dbReference type="SMART" id="SM00252">
    <property type="entry name" value="SH2"/>
    <property type="match status" value="1"/>
</dbReference>
<dbReference type="OrthoDB" id="6273691at2759"/>
<dbReference type="SUPFAM" id="SSF50729">
    <property type="entry name" value="PH domain-like"/>
    <property type="match status" value="1"/>
</dbReference>
<feature type="compositionally biased region" description="Basic and acidic residues" evidence="7">
    <location>
        <begin position="718"/>
        <end position="729"/>
    </location>
</feature>
<feature type="compositionally biased region" description="Low complexity" evidence="7">
    <location>
        <begin position="328"/>
        <end position="340"/>
    </location>
</feature>
<dbReference type="GO" id="GO:0005925">
    <property type="term" value="C:focal adhesion"/>
    <property type="evidence" value="ECO:0007669"/>
    <property type="project" value="TreeGrafter"/>
</dbReference>
<dbReference type="PROSITE" id="PS51181">
    <property type="entry name" value="PPASE_TENSIN"/>
    <property type="match status" value="1"/>
</dbReference>
<feature type="compositionally biased region" description="Low complexity" evidence="7">
    <location>
        <begin position="1042"/>
        <end position="1051"/>
    </location>
</feature>
<dbReference type="Pfam" id="PF00017">
    <property type="entry name" value="SH2"/>
    <property type="match status" value="1"/>
</dbReference>
<reference evidence="11 12" key="1">
    <citation type="journal article" date="2016" name="Nat. Commun.">
        <title>Extremotolerant tardigrade genome and improved radiotolerance of human cultured cells by tardigrade-unique protein.</title>
        <authorList>
            <person name="Hashimoto T."/>
            <person name="Horikawa D.D."/>
            <person name="Saito Y."/>
            <person name="Kuwahara H."/>
            <person name="Kozuka-Hata H."/>
            <person name="Shin-I T."/>
            <person name="Minakuchi Y."/>
            <person name="Ohishi K."/>
            <person name="Motoyama A."/>
            <person name="Aizu T."/>
            <person name="Enomoto A."/>
            <person name="Kondo K."/>
            <person name="Tanaka S."/>
            <person name="Hara Y."/>
            <person name="Koshikawa S."/>
            <person name="Sagara H."/>
            <person name="Miura T."/>
            <person name="Yokobori S."/>
            <person name="Miyagawa K."/>
            <person name="Suzuki Y."/>
            <person name="Kubo T."/>
            <person name="Oyama M."/>
            <person name="Kohara Y."/>
            <person name="Fujiyama A."/>
            <person name="Arakawa K."/>
            <person name="Katayama T."/>
            <person name="Toyoda A."/>
            <person name="Kunieda T."/>
        </authorList>
    </citation>
    <scope>NUCLEOTIDE SEQUENCE [LARGE SCALE GENOMIC DNA]</scope>
    <source>
        <strain evidence="11 12">YOKOZUNA-1</strain>
    </source>
</reference>
<feature type="region of interest" description="Disordered" evidence="7">
    <location>
        <begin position="619"/>
        <end position="754"/>
    </location>
</feature>
<feature type="compositionally biased region" description="Basic and acidic residues" evidence="7">
    <location>
        <begin position="745"/>
        <end position="754"/>
    </location>
</feature>
<evidence type="ECO:0000256" key="4">
    <source>
        <dbReference type="ARBA" id="ARBA00022949"/>
    </source>
</evidence>
<feature type="region of interest" description="Disordered" evidence="7">
    <location>
        <begin position="798"/>
        <end position="831"/>
    </location>
</feature>
<feature type="compositionally biased region" description="Polar residues" evidence="7">
    <location>
        <begin position="649"/>
        <end position="662"/>
    </location>
</feature>
<feature type="region of interest" description="Disordered" evidence="7">
    <location>
        <begin position="989"/>
        <end position="1020"/>
    </location>
</feature>
<dbReference type="SUPFAM" id="SSF55550">
    <property type="entry name" value="SH2 domain"/>
    <property type="match status" value="1"/>
</dbReference>
<dbReference type="SMART" id="SM01326">
    <property type="entry name" value="PTEN_C2"/>
    <property type="match status" value="1"/>
</dbReference>
<evidence type="ECO:0000256" key="1">
    <source>
        <dbReference type="ARBA" id="ARBA00004282"/>
    </source>
</evidence>
<keyword evidence="5 6" id="KW-0727">SH2 domain</keyword>
<dbReference type="InterPro" id="IPR029023">
    <property type="entry name" value="Tensin_phosphatase"/>
</dbReference>
<feature type="region of interest" description="Disordered" evidence="7">
    <location>
        <begin position="1038"/>
        <end position="1193"/>
    </location>
</feature>
<dbReference type="PANTHER" id="PTHR45734">
    <property type="entry name" value="TENSIN"/>
    <property type="match status" value="1"/>
</dbReference>
<keyword evidence="4" id="KW-0965">Cell junction</keyword>
<feature type="domain" description="SH2" evidence="8">
    <location>
        <begin position="1211"/>
        <end position="1322"/>
    </location>
</feature>
<feature type="compositionally biased region" description="Basic and acidic residues" evidence="7">
    <location>
        <begin position="560"/>
        <end position="577"/>
    </location>
</feature>
<evidence type="ECO:0000313" key="12">
    <source>
        <dbReference type="Proteomes" id="UP000186922"/>
    </source>
</evidence>
<comment type="subcellular location">
    <subcellularLocation>
        <location evidence="1">Cell junction</location>
    </subcellularLocation>
</comment>
<comment type="caution">
    <text evidence="11">The sequence shown here is derived from an EMBL/GenBank/DDBJ whole genome shotgun (WGS) entry which is preliminary data.</text>
</comment>
<dbReference type="SUPFAM" id="SSF49562">
    <property type="entry name" value="C2 domain (Calcium/lipid-binding domain, CaLB)"/>
    <property type="match status" value="1"/>
</dbReference>
<comment type="similarity">
    <text evidence="2">Belongs to the PTEN phosphatase protein family.</text>
</comment>
<name>A0A1D1V0H5_RAMVA</name>
<evidence type="ECO:0000313" key="11">
    <source>
        <dbReference type="EMBL" id="GAU94330.1"/>
    </source>
</evidence>
<dbReference type="InterPro" id="IPR036860">
    <property type="entry name" value="SH2_dom_sf"/>
</dbReference>
<feature type="compositionally biased region" description="Basic and acidic residues" evidence="7">
    <location>
        <begin position="386"/>
        <end position="395"/>
    </location>
</feature>
<feature type="region of interest" description="Disordered" evidence="7">
    <location>
        <begin position="429"/>
        <end position="474"/>
    </location>
</feature>
<dbReference type="SUPFAM" id="SSF52799">
    <property type="entry name" value="(Phosphotyrosine protein) phosphatases II"/>
    <property type="match status" value="1"/>
</dbReference>
<dbReference type="InterPro" id="IPR033929">
    <property type="entry name" value="Tensin_PTB"/>
</dbReference>
<evidence type="ECO:0000256" key="5">
    <source>
        <dbReference type="ARBA" id="ARBA00022999"/>
    </source>
</evidence>
<feature type="compositionally biased region" description="Low complexity" evidence="7">
    <location>
        <begin position="360"/>
        <end position="371"/>
    </location>
</feature>
<evidence type="ECO:0000256" key="3">
    <source>
        <dbReference type="ARBA" id="ARBA00022553"/>
    </source>
</evidence>
<evidence type="ECO:0000256" key="7">
    <source>
        <dbReference type="SAM" id="MobiDB-lite"/>
    </source>
</evidence>
<dbReference type="Gene3D" id="2.60.40.1110">
    <property type="match status" value="1"/>
</dbReference>
<feature type="domain" description="Phosphatase tensin-type" evidence="9">
    <location>
        <begin position="1"/>
        <end position="165"/>
    </location>
</feature>
<proteinExistence type="inferred from homology"/>
<feature type="compositionally biased region" description="Polar residues" evidence="7">
    <location>
        <begin position="310"/>
        <end position="324"/>
    </location>
</feature>
<feature type="compositionally biased region" description="Basic and acidic residues" evidence="7">
    <location>
        <begin position="298"/>
        <end position="309"/>
    </location>
</feature>
<protein>
    <recommendedName>
        <fullName evidence="13">Phosphatidylinositol-3,4,5-trisphosphate 3-phosphatase</fullName>
    </recommendedName>
</protein>
<evidence type="ECO:0000259" key="8">
    <source>
        <dbReference type="PROSITE" id="PS50001"/>
    </source>
</evidence>
<evidence type="ECO:0000259" key="9">
    <source>
        <dbReference type="PROSITE" id="PS51181"/>
    </source>
</evidence>
<keyword evidence="3" id="KW-0597">Phosphoprotein</keyword>
<dbReference type="PROSITE" id="PS51182">
    <property type="entry name" value="C2_TENSIN"/>
    <property type="match status" value="1"/>
</dbReference>
<dbReference type="InterPro" id="IPR029021">
    <property type="entry name" value="Prot-tyrosine_phosphatase-like"/>
</dbReference>
<dbReference type="Pfam" id="PF10409">
    <property type="entry name" value="PTEN_C2"/>
    <property type="match status" value="1"/>
</dbReference>
<dbReference type="InterPro" id="IPR014020">
    <property type="entry name" value="Tensin_C2-dom"/>
</dbReference>
<keyword evidence="12" id="KW-1185">Reference proteome</keyword>
<feature type="compositionally biased region" description="Basic and acidic residues" evidence="7">
    <location>
        <begin position="626"/>
        <end position="644"/>
    </location>
</feature>
<feature type="region of interest" description="Disordered" evidence="7">
    <location>
        <begin position="540"/>
        <end position="602"/>
    </location>
</feature>
<feature type="domain" description="C2 tensin-type" evidence="10">
    <location>
        <begin position="170"/>
        <end position="297"/>
    </location>
</feature>
<organism evidence="11 12">
    <name type="scientific">Ramazzottius varieornatus</name>
    <name type="common">Water bear</name>
    <name type="synonym">Tardigrade</name>
    <dbReference type="NCBI Taxonomy" id="947166"/>
    <lineage>
        <taxon>Eukaryota</taxon>
        <taxon>Metazoa</taxon>
        <taxon>Ecdysozoa</taxon>
        <taxon>Tardigrada</taxon>
        <taxon>Eutardigrada</taxon>
        <taxon>Parachela</taxon>
        <taxon>Hypsibioidea</taxon>
        <taxon>Ramazzottiidae</taxon>
        <taxon>Ramazzottius</taxon>
    </lineage>
</organism>
<dbReference type="EMBL" id="BDGG01000002">
    <property type="protein sequence ID" value="GAU94330.1"/>
    <property type="molecule type" value="Genomic_DNA"/>
</dbReference>
<dbReference type="Gene3D" id="3.30.505.10">
    <property type="entry name" value="SH2 domain"/>
    <property type="match status" value="1"/>
</dbReference>
<feature type="compositionally biased region" description="Polar residues" evidence="7">
    <location>
        <begin position="1156"/>
        <end position="1169"/>
    </location>
</feature>
<dbReference type="InterPro" id="IPR011993">
    <property type="entry name" value="PH-like_dom_sf"/>
</dbReference>
<dbReference type="Gene3D" id="3.90.190.10">
    <property type="entry name" value="Protein tyrosine phosphatase superfamily"/>
    <property type="match status" value="1"/>
</dbReference>
<evidence type="ECO:0000256" key="2">
    <source>
        <dbReference type="ARBA" id="ARBA00007881"/>
    </source>
</evidence>
<feature type="region of interest" description="Disordered" evidence="7">
    <location>
        <begin position="298"/>
        <end position="395"/>
    </location>
</feature>
<sequence>MEAVFVTERIILLSAGEEVSDGAYRQAIKVISTQLLHDYSAQHYLIINVSEPRSDLIRLNSNVMDYGWPANVAPPLERLCAICKQADVFFNTHPRNTLIIHCKGGLGRAALVVASYMHYTSICAVSSQALDRYAMKHFFDENLRRHILPSQRRYVQYFSGLLDGSIAIRNEPVYLCGITLVQVANFDGRAGCRPFFKIYQAMEHVWTSEVYSLSESEGRRVLSIHLQPALQLRGDIMIKCYHHRKLRPDLRDTIFRYQLHTCAVQGTVILYKSDLDEADHDIRFPEDGRLELDFRRSADEHPPSQEADHQSNTGHNPASRQTSAHLGESASFSSSEPAAETFPIWPDLVPSSDRGIIGHSTSSTDTVDGGTRYSPQRPTLLPSSPADDHVVSSHDSADYWARPAARQPPSSAYAKVTRKPVDLHYQATEREDPQLSSRDSHHSSGEAVTSGRMETSTRRSQSPGGTLKSVKFRDLPETKESLELEQAAATLDRLTPTIDSQQRPAPLTNGYHLRSGMDVVDLDAMQPDFDELDRAFGSLQSESESVEGANESRPVTAAFRRQESRESTGGSRGERRRGSYGTSGPSPTPPSPVPESSLISGYVPHDRKGLAKKFGAFTFGLPTSKPELKPVDHSPDPQRRRSSGDHLPNYSSDYEATSQDEAVQQARDRLRPVPQPSSGSSRRKAEQVLYNSAADAAMSPKLRDVSPYGVISSSNVRPAREAMKERSLSREGAITPPPPRPRTPTQEERLQRLLKPDEREFVVVEEDRHRYRLKSPLKEIAKPANHHSQPGVYEDMRMESESGMSEGEDWPLPERKKKKSQVRHLPPHNADDWLATQHDKLQHRKYGPAYQHRQHQEQAMLEELRETHQRMQQQVPNRDIDENRLPLSSIVLREAKTPPLTRRPGSGNWSDEEGVRVKENPGYAVVRSQLTPSSFQISHSEPVAGLQAPQQPLPPQPQHRFETNEATSRRQAFQMTPVDVGQISGHPVARTSKQMDHPVRQASSSQRFINQPMAKDDTDHDSIIDEVDFSDEPLYKVVPQLSTSRSSQQRTSRSRQIDEGRLASGGEGGSPDLLRKSAVSPKSILKNSSLTRVHRNAVSEERPPTQHTANTRPIAQRPITPNFPVSETLPTSQDGTASSAHQNRQQMSGRPEASTGRGTTDQSGRSTPTGYVGVTNGRRASLNSVNVEEDEGAHRRMDEPPLFVRDVSKYWYKPSISREEAIQILKSKPAGTFLIRDSHSFPGAFGLAVKVDAQHLQPNNSNASSTSGNAEDLVRHFLIESSAKGVHLKGSPNEPVFTSLSALVYQHSLTPLALPCRLTLPQHDLAVAEQPLYSEDSLQRLMEQGAACNVFYLLSLDTESLTGPQAIRRAMTHIHHGHAIHPTVVHFKVNENGVLLTDNQRKLFFRRNYPIQSISYCGMDPDDRRWTFQPNESSPPISARCFGFVTRKAGSANQNECLIFAELEAQQPAGAVVSFVTKVIRTANSSNDVAPSGSTFRSRQAGNYAGLMRSQSYRYNPSLGR</sequence>
<dbReference type="CDD" id="cd01213">
    <property type="entry name" value="PTB_tensin"/>
    <property type="match status" value="1"/>
</dbReference>
<dbReference type="InterPro" id="IPR035892">
    <property type="entry name" value="C2_domain_sf"/>
</dbReference>
<dbReference type="PROSITE" id="PS50001">
    <property type="entry name" value="SH2"/>
    <property type="match status" value="1"/>
</dbReference>
<dbReference type="Pfam" id="PF08416">
    <property type="entry name" value="PTB"/>
    <property type="match status" value="1"/>
</dbReference>
<feature type="compositionally biased region" description="Basic and acidic residues" evidence="7">
    <location>
        <begin position="429"/>
        <end position="444"/>
    </location>
</feature>
<dbReference type="InterPro" id="IPR013625">
    <property type="entry name" value="PTB"/>
</dbReference>
<evidence type="ECO:0000256" key="6">
    <source>
        <dbReference type="PROSITE-ProRule" id="PRU00191"/>
    </source>
</evidence>
<evidence type="ECO:0000259" key="10">
    <source>
        <dbReference type="PROSITE" id="PS51182"/>
    </source>
</evidence>
<dbReference type="InterPro" id="IPR051484">
    <property type="entry name" value="Tensin_PTEN_phosphatase"/>
</dbReference>
<feature type="compositionally biased region" description="Polar residues" evidence="7">
    <location>
        <begin position="1123"/>
        <end position="1148"/>
    </location>
</feature>
<evidence type="ECO:0008006" key="13">
    <source>
        <dbReference type="Google" id="ProtNLM"/>
    </source>
</evidence>
<dbReference type="InterPro" id="IPR000980">
    <property type="entry name" value="SH2"/>
</dbReference>
<dbReference type="PANTHER" id="PTHR45734:SF10">
    <property type="entry name" value="BLISTERY, ISOFORM A"/>
    <property type="match status" value="1"/>
</dbReference>
<accession>A0A1D1V0H5</accession>
<gene>
    <name evidence="11" type="primary">RvY_06122-1</name>
    <name evidence="11" type="synonym">RvY_06122.1</name>
    <name evidence="11" type="ORF">RvY_06122</name>
</gene>
<dbReference type="Gene3D" id="2.30.29.30">
    <property type="entry name" value="Pleckstrin-homology domain (PH domain)/Phosphotyrosine-binding domain (PTB)"/>
    <property type="match status" value="1"/>
</dbReference>
<feature type="compositionally biased region" description="Polar residues" evidence="7">
    <location>
        <begin position="452"/>
        <end position="464"/>
    </location>
</feature>